<evidence type="ECO:0000313" key="2">
    <source>
        <dbReference type="Proteomes" id="UP000224460"/>
    </source>
</evidence>
<dbReference type="EMBL" id="PEDL01000011">
    <property type="protein sequence ID" value="PHV70363.1"/>
    <property type="molecule type" value="Genomic_DNA"/>
</dbReference>
<organism evidence="1 2">
    <name type="scientific">Sporanaerobium hydrogeniformans</name>
    <dbReference type="NCBI Taxonomy" id="3072179"/>
    <lineage>
        <taxon>Bacteria</taxon>
        <taxon>Bacillati</taxon>
        <taxon>Bacillota</taxon>
        <taxon>Clostridia</taxon>
        <taxon>Lachnospirales</taxon>
        <taxon>Lachnospiraceae</taxon>
        <taxon>Sporanaerobium</taxon>
    </lineage>
</organism>
<accession>A0AC61DC67</accession>
<reference evidence="1" key="1">
    <citation type="submission" date="2017-10" db="EMBL/GenBank/DDBJ databases">
        <title>Genome sequence of cellulolytic Lachnospiraceae bacterium XHS1971 isolated from hotspring sediment.</title>
        <authorList>
            <person name="Vasudevan G."/>
            <person name="Joshi A.J."/>
            <person name="Hivarkar S."/>
            <person name="Lanjekar V.B."/>
            <person name="Dhakephalkar P.K."/>
            <person name="Dagar S."/>
        </authorList>
    </citation>
    <scope>NUCLEOTIDE SEQUENCE</scope>
    <source>
        <strain evidence="1">XHS1971</strain>
    </source>
</reference>
<sequence>MLELEQLQTTIEPYKAKLIEMGNSLDIDRLREKIEDLEHLSMNNAFWEDIEKAQKVLQELKNYKDLVEKYDRLCIDYEDILVLIEMSNEEEDLELAQEAKVSAKAFEEAYNIMRVATLLDGQYDKNNAILELHPGAGGTEACDWVSMLLRMYTRWAEKRGYKVDVLDYLDGEEAGVKSVTLQITGENAYGYLKSEKGIHRLVRISPFDSSGRRHTSFASCDVMPQITDEIELEIRTEDLKIDTYRSTGAGGQHVNTTDSAVRITHIPTGIIVQCQNERSQIQNREKAMQMLRAKLYEKQLEERQETLDGIRGEKKDIAWGSQIRSYVFHPYNLVKDHRTLEETGNTGAVMDGDIDRFMNAYLGWINKRD</sequence>
<comment type="caution">
    <text evidence="1">The sequence shown here is derived from an EMBL/GenBank/DDBJ whole genome shotgun (WGS) entry which is preliminary data.</text>
</comment>
<keyword evidence="2" id="KW-1185">Reference proteome</keyword>
<dbReference type="Proteomes" id="UP000224460">
    <property type="component" value="Unassembled WGS sequence"/>
</dbReference>
<proteinExistence type="predicted"/>
<protein>
    <submittedName>
        <fullName evidence="1">Peptide chain release factor 2</fullName>
    </submittedName>
</protein>
<name>A0AC61DC67_9FIRM</name>
<evidence type="ECO:0000313" key="1">
    <source>
        <dbReference type="EMBL" id="PHV70363.1"/>
    </source>
</evidence>
<gene>
    <name evidence="1" type="primary">prfB</name>
    <name evidence="1" type="ORF">CS063_10810</name>
</gene>